<protein>
    <submittedName>
        <fullName evidence="1">Uncharacterized protein</fullName>
    </submittedName>
</protein>
<comment type="caution">
    <text evidence="1">The sequence shown here is derived from an EMBL/GenBank/DDBJ whole genome shotgun (WGS) entry which is preliminary data.</text>
</comment>
<gene>
    <name evidence="1" type="ORF">QCA50_019954</name>
</gene>
<dbReference type="Proteomes" id="UP001385951">
    <property type="component" value="Unassembled WGS sequence"/>
</dbReference>
<reference evidence="1 2" key="1">
    <citation type="submission" date="2022-09" db="EMBL/GenBank/DDBJ databases">
        <authorList>
            <person name="Palmer J.M."/>
        </authorList>
    </citation>
    <scope>NUCLEOTIDE SEQUENCE [LARGE SCALE GENOMIC DNA]</scope>
    <source>
        <strain evidence="1 2">DSM 7382</strain>
    </source>
</reference>
<dbReference type="EMBL" id="JASBNA010000096">
    <property type="protein sequence ID" value="KAK7677056.1"/>
    <property type="molecule type" value="Genomic_DNA"/>
</dbReference>
<dbReference type="AlphaFoldDB" id="A0AAW0FI83"/>
<name>A0AAW0FI83_9APHY</name>
<proteinExistence type="predicted"/>
<sequence length="70" mass="7660">MVPGKGVLAISNIGGDCTRWERVRRDGRVAPSEPVAVCVGQRNGDRPWGISVGMNHSLLVDRCTDGLEWR</sequence>
<organism evidence="1 2">
    <name type="scientific">Cerrena zonata</name>
    <dbReference type="NCBI Taxonomy" id="2478898"/>
    <lineage>
        <taxon>Eukaryota</taxon>
        <taxon>Fungi</taxon>
        <taxon>Dikarya</taxon>
        <taxon>Basidiomycota</taxon>
        <taxon>Agaricomycotina</taxon>
        <taxon>Agaricomycetes</taxon>
        <taxon>Polyporales</taxon>
        <taxon>Cerrenaceae</taxon>
        <taxon>Cerrena</taxon>
    </lineage>
</organism>
<accession>A0AAW0FI83</accession>
<evidence type="ECO:0000313" key="1">
    <source>
        <dbReference type="EMBL" id="KAK7677056.1"/>
    </source>
</evidence>
<evidence type="ECO:0000313" key="2">
    <source>
        <dbReference type="Proteomes" id="UP001385951"/>
    </source>
</evidence>
<keyword evidence="2" id="KW-1185">Reference proteome</keyword>